<evidence type="ECO:0000313" key="2">
    <source>
        <dbReference type="Proteomes" id="UP000239907"/>
    </source>
</evidence>
<name>A0A2S7TWS4_9BACT</name>
<gene>
    <name evidence="1" type="ORF">BSZ32_00745</name>
</gene>
<dbReference type="EMBL" id="MQWA01000001">
    <property type="protein sequence ID" value="PQJ27168.1"/>
    <property type="molecule type" value="Genomic_DNA"/>
</dbReference>
<reference evidence="1 2" key="1">
    <citation type="submission" date="2016-12" db="EMBL/GenBank/DDBJ databases">
        <title>Study of bacterial adaptation to deep sea.</title>
        <authorList>
            <person name="Song J."/>
            <person name="Yoshizawa S."/>
            <person name="Kogure K."/>
        </authorList>
    </citation>
    <scope>NUCLEOTIDE SEQUENCE [LARGE SCALE GENOMIC DNA]</scope>
    <source>
        <strain evidence="1 2">SAORIC-165</strain>
    </source>
</reference>
<accession>A0A2S7TWS4</accession>
<dbReference type="AlphaFoldDB" id="A0A2S7TWS4"/>
<keyword evidence="2" id="KW-1185">Reference proteome</keyword>
<comment type="caution">
    <text evidence="1">The sequence shown here is derived from an EMBL/GenBank/DDBJ whole genome shotgun (WGS) entry which is preliminary data.</text>
</comment>
<organism evidence="1 2">
    <name type="scientific">Rubritalea profundi</name>
    <dbReference type="NCBI Taxonomy" id="1658618"/>
    <lineage>
        <taxon>Bacteria</taxon>
        <taxon>Pseudomonadati</taxon>
        <taxon>Verrucomicrobiota</taxon>
        <taxon>Verrucomicrobiia</taxon>
        <taxon>Verrucomicrobiales</taxon>
        <taxon>Rubritaleaceae</taxon>
        <taxon>Rubritalea</taxon>
    </lineage>
</organism>
<protein>
    <submittedName>
        <fullName evidence="1">Uncharacterized protein</fullName>
    </submittedName>
</protein>
<feature type="non-terminal residue" evidence="1">
    <location>
        <position position="246"/>
    </location>
</feature>
<sequence length="246" mass="26682">MKLKTIVIQPLLIAVCSIAVLHGQTPRPADPDADPDADPYADPDAVPYVKREPDFKDPKQISFCCEEFSLPLASAAKLRREGLTDAEIYQRLIAEVDKGTAIQESFTVIRTRSGEKATSRAISEVIYPTEYEPAQVPETLSVATSQPTGKKAPQAVTDASKLAHTPPISLSGGLITRATPTAFETRDTGTTIEIMPTISDSGKFIDIRFNLESTELVDIRSWGQGVNTCQLPDFEGRYLSSGAVLT</sequence>
<proteinExistence type="predicted"/>
<evidence type="ECO:0000313" key="1">
    <source>
        <dbReference type="EMBL" id="PQJ27168.1"/>
    </source>
</evidence>
<dbReference type="Proteomes" id="UP000239907">
    <property type="component" value="Unassembled WGS sequence"/>
</dbReference>